<feature type="domain" description="DUF202" evidence="6">
    <location>
        <begin position="18"/>
        <end position="93"/>
    </location>
</feature>
<dbReference type="RefSeq" id="WP_012598594.1">
    <property type="nucleotide sequence ID" value="NC_011729.1"/>
</dbReference>
<dbReference type="InterPro" id="IPR003807">
    <property type="entry name" value="DUF202"/>
</dbReference>
<dbReference type="KEGG" id="cyc:PCC7424_1198"/>
<name>B7K780_GLOC7</name>
<proteinExistence type="predicted"/>
<keyword evidence="8" id="KW-1185">Reference proteome</keyword>
<dbReference type="eggNOG" id="COG2149">
    <property type="taxonomic scope" value="Bacteria"/>
</dbReference>
<evidence type="ECO:0000256" key="3">
    <source>
        <dbReference type="ARBA" id="ARBA00022989"/>
    </source>
</evidence>
<feature type="transmembrane region" description="Helical" evidence="5">
    <location>
        <begin position="69"/>
        <end position="91"/>
    </location>
</feature>
<sequence>MSSSNKPTGDTNELAKERNRLAAERTLTSWIGNCLVLITFGIGFERIFNAISQSYLNKYLSINLELARIIGLSVIALGIFLLGLAVIQFLMQVNSLNRTDYLYKPFRFINPTIVVGSVILFGVAALFAVFVISTQSK</sequence>
<keyword evidence="2 5" id="KW-0812">Transmembrane</keyword>
<evidence type="ECO:0000256" key="1">
    <source>
        <dbReference type="ARBA" id="ARBA00004127"/>
    </source>
</evidence>
<dbReference type="Proteomes" id="UP000002384">
    <property type="component" value="Chromosome"/>
</dbReference>
<feature type="transmembrane region" description="Helical" evidence="5">
    <location>
        <begin position="111"/>
        <end position="132"/>
    </location>
</feature>
<keyword evidence="3 5" id="KW-1133">Transmembrane helix</keyword>
<evidence type="ECO:0000313" key="8">
    <source>
        <dbReference type="Proteomes" id="UP000002384"/>
    </source>
</evidence>
<evidence type="ECO:0000259" key="6">
    <source>
        <dbReference type="Pfam" id="PF02656"/>
    </source>
</evidence>
<organism evidence="7 8">
    <name type="scientific">Gloeothece citriformis (strain PCC 7424)</name>
    <name type="common">Cyanothece sp. (strain PCC 7424)</name>
    <dbReference type="NCBI Taxonomy" id="65393"/>
    <lineage>
        <taxon>Bacteria</taxon>
        <taxon>Bacillati</taxon>
        <taxon>Cyanobacteriota</taxon>
        <taxon>Cyanophyceae</taxon>
        <taxon>Oscillatoriophycideae</taxon>
        <taxon>Chroococcales</taxon>
        <taxon>Aphanothecaceae</taxon>
        <taxon>Gloeothece</taxon>
        <taxon>Gloeothece citriformis</taxon>
    </lineage>
</organism>
<dbReference type="EMBL" id="CP001291">
    <property type="protein sequence ID" value="ACK69648.1"/>
    <property type="molecule type" value="Genomic_DNA"/>
</dbReference>
<dbReference type="HOGENOM" id="CLU_053359_6_2_3"/>
<accession>B7K780</accession>
<evidence type="ECO:0000256" key="2">
    <source>
        <dbReference type="ARBA" id="ARBA00022692"/>
    </source>
</evidence>
<dbReference type="GO" id="GO:0012505">
    <property type="term" value="C:endomembrane system"/>
    <property type="evidence" value="ECO:0007669"/>
    <property type="project" value="UniProtKB-SubCell"/>
</dbReference>
<evidence type="ECO:0000313" key="7">
    <source>
        <dbReference type="EMBL" id="ACK69648.1"/>
    </source>
</evidence>
<evidence type="ECO:0000256" key="4">
    <source>
        <dbReference type="ARBA" id="ARBA00023136"/>
    </source>
</evidence>
<feature type="transmembrane region" description="Helical" evidence="5">
    <location>
        <begin position="30"/>
        <end position="48"/>
    </location>
</feature>
<evidence type="ECO:0000256" key="5">
    <source>
        <dbReference type="SAM" id="Phobius"/>
    </source>
</evidence>
<protein>
    <recommendedName>
        <fullName evidence="6">DUF202 domain-containing protein</fullName>
    </recommendedName>
</protein>
<gene>
    <name evidence="7" type="ordered locus">PCC7424_1198</name>
</gene>
<keyword evidence="4 5" id="KW-0472">Membrane</keyword>
<dbReference type="STRING" id="65393.PCC7424_1198"/>
<comment type="subcellular location">
    <subcellularLocation>
        <location evidence="1">Endomembrane system</location>
        <topology evidence="1">Multi-pass membrane protein</topology>
    </subcellularLocation>
</comment>
<dbReference type="Pfam" id="PF02656">
    <property type="entry name" value="DUF202"/>
    <property type="match status" value="1"/>
</dbReference>
<dbReference type="AlphaFoldDB" id="B7K780"/>
<reference evidence="8" key="1">
    <citation type="journal article" date="2011" name="MBio">
        <title>Novel metabolic attributes of the genus Cyanothece, comprising a group of unicellular nitrogen-fixing Cyanobacteria.</title>
        <authorList>
            <person name="Bandyopadhyay A."/>
            <person name="Elvitigala T."/>
            <person name="Welsh E."/>
            <person name="Stockel J."/>
            <person name="Liberton M."/>
            <person name="Min H."/>
            <person name="Sherman L.A."/>
            <person name="Pakrasi H.B."/>
        </authorList>
    </citation>
    <scope>NUCLEOTIDE SEQUENCE [LARGE SCALE GENOMIC DNA]</scope>
    <source>
        <strain evidence="8">PCC 7424</strain>
    </source>
</reference>